<organism evidence="2 3">
    <name type="scientific">Candidatus Woesebacteria bacterium GW2011_GWB1_38_8</name>
    <dbReference type="NCBI Taxonomy" id="1618570"/>
    <lineage>
        <taxon>Bacteria</taxon>
        <taxon>Candidatus Woeseibacteriota</taxon>
    </lineage>
</organism>
<dbReference type="Gene3D" id="3.90.320.10">
    <property type="match status" value="1"/>
</dbReference>
<evidence type="ECO:0000313" key="2">
    <source>
        <dbReference type="EMBL" id="KKQ85567.1"/>
    </source>
</evidence>
<dbReference type="InterPro" id="IPR038726">
    <property type="entry name" value="PDDEXK_AddAB-type"/>
</dbReference>
<sequence length="254" mass="30003">MNNKSVFFASPYKLNIFLECPRKYWYYYINEETKYKQPEYPYFTMGGHVHDTLKNFFNLDLKFRTKDKILELLETFWETKRGLEGGFESLDQEESYKVRAKKMLLKFYENEDINAMPILWHSRSNPKVEVTPGLFFTGVFDRIDPISQDSLHVIDYKTGKEDAEDVRNIQLPMYAVLAERIFKKPVVQISYLNLGSGRWNSKGLEKGDAFDIIGRVQDIVAKIPKSVEKEDFICEYKDRCFHCNYLKELGFVLN</sequence>
<proteinExistence type="predicted"/>
<dbReference type="Pfam" id="PF12705">
    <property type="entry name" value="PDDEXK_1"/>
    <property type="match status" value="1"/>
</dbReference>
<accession>A0A0G0L3H7</accession>
<evidence type="ECO:0000313" key="3">
    <source>
        <dbReference type="Proteomes" id="UP000034081"/>
    </source>
</evidence>
<dbReference type="EMBL" id="LBVL01000005">
    <property type="protein sequence ID" value="KKQ85567.1"/>
    <property type="molecule type" value="Genomic_DNA"/>
</dbReference>
<feature type="domain" description="PD-(D/E)XK endonuclease-like" evidence="1">
    <location>
        <begin position="10"/>
        <end position="245"/>
    </location>
</feature>
<evidence type="ECO:0000259" key="1">
    <source>
        <dbReference type="Pfam" id="PF12705"/>
    </source>
</evidence>
<protein>
    <recommendedName>
        <fullName evidence="1">PD-(D/E)XK endonuclease-like domain-containing protein</fullName>
    </recommendedName>
</protein>
<comment type="caution">
    <text evidence="2">The sequence shown here is derived from an EMBL/GenBank/DDBJ whole genome shotgun (WGS) entry which is preliminary data.</text>
</comment>
<gene>
    <name evidence="2" type="ORF">UT08_C0005G0018</name>
</gene>
<dbReference type="STRING" id="1618570.UT08_C0005G0018"/>
<dbReference type="InterPro" id="IPR011604">
    <property type="entry name" value="PDDEXK-like_dom_sf"/>
</dbReference>
<reference evidence="2 3" key="1">
    <citation type="journal article" date="2015" name="Nature">
        <title>rRNA introns, odd ribosomes, and small enigmatic genomes across a large radiation of phyla.</title>
        <authorList>
            <person name="Brown C.T."/>
            <person name="Hug L.A."/>
            <person name="Thomas B.C."/>
            <person name="Sharon I."/>
            <person name="Castelle C.J."/>
            <person name="Singh A."/>
            <person name="Wilkins M.J."/>
            <person name="Williams K.H."/>
            <person name="Banfield J.F."/>
        </authorList>
    </citation>
    <scope>NUCLEOTIDE SEQUENCE [LARGE SCALE GENOMIC DNA]</scope>
</reference>
<dbReference type="AlphaFoldDB" id="A0A0G0L3H7"/>
<dbReference type="Proteomes" id="UP000034081">
    <property type="component" value="Unassembled WGS sequence"/>
</dbReference>
<name>A0A0G0L3H7_9BACT</name>